<sequence length="90" mass="10404">MNRYGEQAMTHWKENKPQAFAELENPEEFFTALGEEIATEIETRARALAGQEPEGEGYLQRLQRLNTSRLEAEGEVLRERVLLDVEPDQE</sequence>
<dbReference type="Proteomes" id="UP000827138">
    <property type="component" value="Chromosome"/>
</dbReference>
<organism evidence="1 2">
    <name type="scientific">Streptomyces akebiae</name>
    <dbReference type="NCBI Taxonomy" id="2865673"/>
    <lineage>
        <taxon>Bacteria</taxon>
        <taxon>Bacillati</taxon>
        <taxon>Actinomycetota</taxon>
        <taxon>Actinomycetes</taxon>
        <taxon>Kitasatosporales</taxon>
        <taxon>Streptomycetaceae</taxon>
        <taxon>Streptomyces</taxon>
    </lineage>
</organism>
<keyword evidence="2" id="KW-1185">Reference proteome</keyword>
<protein>
    <recommendedName>
        <fullName evidence="3">TnpV protein</fullName>
    </recommendedName>
</protein>
<dbReference type="EMBL" id="CP080647">
    <property type="protein sequence ID" value="QYX76138.1"/>
    <property type="molecule type" value="Genomic_DNA"/>
</dbReference>
<name>A0ABX8XKH5_9ACTN</name>
<proteinExistence type="predicted"/>
<evidence type="ECO:0000313" key="2">
    <source>
        <dbReference type="Proteomes" id="UP000827138"/>
    </source>
</evidence>
<evidence type="ECO:0000313" key="1">
    <source>
        <dbReference type="EMBL" id="QYX76138.1"/>
    </source>
</evidence>
<evidence type="ECO:0008006" key="3">
    <source>
        <dbReference type="Google" id="ProtNLM"/>
    </source>
</evidence>
<accession>A0ABX8XKH5</accession>
<gene>
    <name evidence="1" type="ORF">K1J60_06115</name>
</gene>
<dbReference type="RefSeq" id="WP_220645273.1">
    <property type="nucleotide sequence ID" value="NZ_CP080647.1"/>
</dbReference>
<reference evidence="1 2" key="1">
    <citation type="submission" date="2021-08" db="EMBL/GenBank/DDBJ databases">
        <authorList>
            <person name="Ping M."/>
        </authorList>
    </citation>
    <scope>NUCLEOTIDE SEQUENCE [LARGE SCALE GENOMIC DNA]</scope>
    <source>
        <strain evidence="1 2">MG28</strain>
    </source>
</reference>